<dbReference type="Gene3D" id="1.20.1730.10">
    <property type="entry name" value="Sodium/glucose cotransporter"/>
    <property type="match status" value="1"/>
</dbReference>
<evidence type="ECO:0000256" key="12">
    <source>
        <dbReference type="ARBA" id="ARBA00033708"/>
    </source>
</evidence>
<evidence type="ECO:0000256" key="9">
    <source>
        <dbReference type="ARBA" id="ARBA00023065"/>
    </source>
</evidence>
<dbReference type="PROSITE" id="PS50283">
    <property type="entry name" value="NA_SOLUT_SYMP_3"/>
    <property type="match status" value="1"/>
</dbReference>
<accession>A0A1I3HIL2</accession>
<gene>
    <name evidence="15" type="ORF">SAMN05444682_103376</name>
</gene>
<evidence type="ECO:0000256" key="10">
    <source>
        <dbReference type="ARBA" id="ARBA00023136"/>
    </source>
</evidence>
<evidence type="ECO:0000256" key="11">
    <source>
        <dbReference type="ARBA" id="ARBA00023201"/>
    </source>
</evidence>
<evidence type="ECO:0000256" key="3">
    <source>
        <dbReference type="ARBA" id="ARBA00022448"/>
    </source>
</evidence>
<dbReference type="GO" id="GO:0015293">
    <property type="term" value="F:symporter activity"/>
    <property type="evidence" value="ECO:0007669"/>
    <property type="project" value="UniProtKB-KW"/>
</dbReference>
<feature type="transmembrane region" description="Helical" evidence="14">
    <location>
        <begin position="12"/>
        <end position="30"/>
    </location>
</feature>
<dbReference type="InterPro" id="IPR001734">
    <property type="entry name" value="Na/solute_symporter"/>
</dbReference>
<dbReference type="InterPro" id="IPR050277">
    <property type="entry name" value="Sodium:Solute_Symporter"/>
</dbReference>
<evidence type="ECO:0000313" key="15">
    <source>
        <dbReference type="EMBL" id="SFI35459.1"/>
    </source>
</evidence>
<feature type="transmembrane region" description="Helical" evidence="14">
    <location>
        <begin position="184"/>
        <end position="205"/>
    </location>
</feature>
<keyword evidence="9" id="KW-0406">Ion transport</keyword>
<comment type="similarity">
    <text evidence="2 13">Belongs to the sodium:solute symporter (SSF) (TC 2.A.21) family.</text>
</comment>
<dbReference type="GO" id="GO:0006814">
    <property type="term" value="P:sodium ion transport"/>
    <property type="evidence" value="ECO:0007669"/>
    <property type="project" value="UniProtKB-KW"/>
</dbReference>
<protein>
    <submittedName>
        <fullName evidence="15">Transporter, SSS family</fullName>
    </submittedName>
</protein>
<feature type="transmembrane region" description="Helical" evidence="14">
    <location>
        <begin position="151"/>
        <end position="177"/>
    </location>
</feature>
<keyword evidence="7 14" id="KW-1133">Transmembrane helix</keyword>
<feature type="transmembrane region" description="Helical" evidence="14">
    <location>
        <begin position="500"/>
        <end position="521"/>
    </location>
</feature>
<evidence type="ECO:0000256" key="14">
    <source>
        <dbReference type="SAM" id="Phobius"/>
    </source>
</evidence>
<keyword evidence="6" id="KW-0769">Symport</keyword>
<evidence type="ECO:0000256" key="2">
    <source>
        <dbReference type="ARBA" id="ARBA00006434"/>
    </source>
</evidence>
<feature type="transmembrane region" description="Helical" evidence="14">
    <location>
        <begin position="225"/>
        <end position="242"/>
    </location>
</feature>
<dbReference type="EMBL" id="FOQO01000003">
    <property type="protein sequence ID" value="SFI35459.1"/>
    <property type="molecule type" value="Genomic_DNA"/>
</dbReference>
<keyword evidence="10 14" id="KW-0472">Membrane</keyword>
<dbReference type="Proteomes" id="UP000198670">
    <property type="component" value="Unassembled WGS sequence"/>
</dbReference>
<dbReference type="RefSeq" id="WP_090626143.1">
    <property type="nucleotide sequence ID" value="NZ_FOQO01000003.1"/>
</dbReference>
<feature type="transmembrane region" description="Helical" evidence="14">
    <location>
        <begin position="415"/>
        <end position="434"/>
    </location>
</feature>
<evidence type="ECO:0000256" key="6">
    <source>
        <dbReference type="ARBA" id="ARBA00022847"/>
    </source>
</evidence>
<evidence type="ECO:0000256" key="5">
    <source>
        <dbReference type="ARBA" id="ARBA00022692"/>
    </source>
</evidence>
<feature type="transmembrane region" description="Helical" evidence="14">
    <location>
        <begin position="527"/>
        <end position="546"/>
    </location>
</feature>
<evidence type="ECO:0000256" key="8">
    <source>
        <dbReference type="ARBA" id="ARBA00023053"/>
    </source>
</evidence>
<evidence type="ECO:0000256" key="4">
    <source>
        <dbReference type="ARBA" id="ARBA00022475"/>
    </source>
</evidence>
<dbReference type="GO" id="GO:0005886">
    <property type="term" value="C:plasma membrane"/>
    <property type="evidence" value="ECO:0007669"/>
    <property type="project" value="UniProtKB-SubCell"/>
</dbReference>
<dbReference type="AlphaFoldDB" id="A0A1I3HIL2"/>
<evidence type="ECO:0000256" key="1">
    <source>
        <dbReference type="ARBA" id="ARBA00004651"/>
    </source>
</evidence>
<keyword evidence="3" id="KW-0813">Transport</keyword>
<evidence type="ECO:0000256" key="7">
    <source>
        <dbReference type="ARBA" id="ARBA00022989"/>
    </source>
</evidence>
<dbReference type="InterPro" id="IPR038377">
    <property type="entry name" value="Na/Glc_symporter_sf"/>
</dbReference>
<proteinExistence type="inferred from homology"/>
<feature type="transmembrane region" description="Helical" evidence="14">
    <location>
        <begin position="121"/>
        <end position="145"/>
    </location>
</feature>
<dbReference type="Pfam" id="PF00474">
    <property type="entry name" value="SSF"/>
    <property type="match status" value="1"/>
</dbReference>
<keyword evidence="5 14" id="KW-0812">Transmembrane</keyword>
<dbReference type="PANTHER" id="PTHR48086:SF3">
    <property type="entry name" value="SODIUM_PROLINE SYMPORTER"/>
    <property type="match status" value="1"/>
</dbReference>
<keyword evidence="8" id="KW-0915">Sodium</keyword>
<feature type="transmembrane region" description="Helical" evidence="14">
    <location>
        <begin position="74"/>
        <end position="95"/>
    </location>
</feature>
<feature type="transmembrane region" description="Helical" evidence="14">
    <location>
        <begin position="42"/>
        <end position="68"/>
    </location>
</feature>
<feature type="transmembrane region" description="Helical" evidence="14">
    <location>
        <begin position="389"/>
        <end position="408"/>
    </location>
</feature>
<feature type="transmembrane region" description="Helical" evidence="14">
    <location>
        <begin position="355"/>
        <end position="377"/>
    </location>
</feature>
<organism evidence="15 16">
    <name type="scientific">Parapedobacter indicus</name>
    <dbReference type="NCBI Taxonomy" id="1477437"/>
    <lineage>
        <taxon>Bacteria</taxon>
        <taxon>Pseudomonadati</taxon>
        <taxon>Bacteroidota</taxon>
        <taxon>Sphingobacteriia</taxon>
        <taxon>Sphingobacteriales</taxon>
        <taxon>Sphingobacteriaceae</taxon>
        <taxon>Parapedobacter</taxon>
    </lineage>
</organism>
<feature type="transmembrane region" description="Helical" evidence="14">
    <location>
        <begin position="308"/>
        <end position="334"/>
    </location>
</feature>
<name>A0A1I3HIL2_9SPHI</name>
<feature type="transmembrane region" description="Helical" evidence="14">
    <location>
        <begin position="263"/>
        <end position="288"/>
    </location>
</feature>
<evidence type="ECO:0000256" key="13">
    <source>
        <dbReference type="RuleBase" id="RU362091"/>
    </source>
</evidence>
<dbReference type="STRING" id="1477437.SAMN05444682_103376"/>
<reference evidence="15 16" key="1">
    <citation type="submission" date="2016-10" db="EMBL/GenBank/DDBJ databases">
        <authorList>
            <person name="de Groot N.N."/>
        </authorList>
    </citation>
    <scope>NUCLEOTIDE SEQUENCE [LARGE SCALE GENOMIC DNA]</scope>
    <source>
        <strain evidence="15 16">RK1</strain>
    </source>
</reference>
<sequence length="567" mass="62323">MNTLQPLDYTAIAIYMVMMAGIGIFLGKYIKNVGDYFKGGNAIPWISGAISNFMTKFSTFIFVAYAGIAYSDGIIALTLIWSTVLPALLGVAFFAKRWRRAGVITPVEYLETRFNAPVRQILSWGGVLFKLLDNMVRLYALGLFLKAATPLSLEACILICGVIVALYTVIGGLWAVVVTDVVQFIILIVATLILVPLTIQAGGGLQTIMDTIPDHFNWFNGAKGTPLFVMVYYVMILIKYSGNWTFIQRFYSVRDEKASQKQAALTAVFFFIFPVIFLFPSLAARVIIPNLENPEMAYVSVCLELLPHGIMGLMVAAMFAATMSVLSGEYNVTAGVLTKDIYQRLFNASATDKELLWVGRVMTFLLGAVITVGALYIGGFGGAFEANKLFTGLFAIPMTIPLVLGIALKRPQPWGALATLGLGVVLGLALNTIPSLSWELATLIEIMACTGVFLLSGYIGSSTSAYQQRIKAFFRKLATPLTEAEKPKENWEFQRSMNRLYAFALALTGILFMTMSVPSFQDTSGRFSFGAGIGCAVLALVLWFYNRDNYQKTIGKSEKKEYESVER</sequence>
<keyword evidence="4" id="KW-1003">Cell membrane</keyword>
<comment type="catalytic activity">
    <reaction evidence="12">
        <text>L-proline(in) + Na(+)(in) = L-proline(out) + Na(+)(out)</text>
        <dbReference type="Rhea" id="RHEA:28967"/>
        <dbReference type="ChEBI" id="CHEBI:29101"/>
        <dbReference type="ChEBI" id="CHEBI:60039"/>
    </reaction>
</comment>
<dbReference type="NCBIfam" id="TIGR00813">
    <property type="entry name" value="sss"/>
    <property type="match status" value="1"/>
</dbReference>
<dbReference type="CDD" id="cd11477">
    <property type="entry name" value="SLC5sbd_u1"/>
    <property type="match status" value="1"/>
</dbReference>
<keyword evidence="16" id="KW-1185">Reference proteome</keyword>
<dbReference type="OrthoDB" id="9761931at2"/>
<keyword evidence="11" id="KW-0739">Sodium transport</keyword>
<dbReference type="PANTHER" id="PTHR48086">
    <property type="entry name" value="SODIUM/PROLINE SYMPORTER-RELATED"/>
    <property type="match status" value="1"/>
</dbReference>
<evidence type="ECO:0000313" key="16">
    <source>
        <dbReference type="Proteomes" id="UP000198670"/>
    </source>
</evidence>
<comment type="subcellular location">
    <subcellularLocation>
        <location evidence="1">Cell membrane</location>
        <topology evidence="1">Multi-pass membrane protein</topology>
    </subcellularLocation>
</comment>
<feature type="transmembrane region" description="Helical" evidence="14">
    <location>
        <begin position="440"/>
        <end position="461"/>
    </location>
</feature>